<sequence length="129" mass="14296">MAKDLTGSIRALKRYMGAARSVGHSAAGRTDDEPPAKYRDDEGRIYLLEFDDLRVVIEALENAQTRDAARKRDAVHPEFVPEAVMDAAFESQAGWWTPGDEPIQGVLVPQLIEQVAEAAYRATLAEVQR</sequence>
<keyword evidence="2" id="KW-1185">Reference proteome</keyword>
<dbReference type="RefSeq" id="WP_244726283.1">
    <property type="nucleotide sequence ID" value="NZ_CP095045.1"/>
</dbReference>
<dbReference type="Proteomes" id="UP000831786">
    <property type="component" value="Chromosome"/>
</dbReference>
<reference evidence="1 2" key="1">
    <citation type="submission" date="2022-04" db="EMBL/GenBank/DDBJ databases">
        <title>Leucobacter sp. isolated from rhizosphere of garlic.</title>
        <authorList>
            <person name="Won M."/>
            <person name="Lee C.-M."/>
            <person name="Woen H.-Y."/>
            <person name="Kwon S.-W."/>
        </authorList>
    </citation>
    <scope>NUCLEOTIDE SEQUENCE [LARGE SCALE GENOMIC DNA]</scope>
    <source>
        <strain evidence="1 2">H21R-40</strain>
    </source>
</reference>
<accession>A0ABY4FHD7</accession>
<proteinExistence type="predicted"/>
<gene>
    <name evidence="1" type="ORF">MUN78_10295</name>
</gene>
<protein>
    <submittedName>
        <fullName evidence="1">Uncharacterized protein</fullName>
    </submittedName>
</protein>
<organism evidence="1 2">
    <name type="scientific">Leucobacter allii</name>
    <dbReference type="NCBI Taxonomy" id="2932247"/>
    <lineage>
        <taxon>Bacteria</taxon>
        <taxon>Bacillati</taxon>
        <taxon>Actinomycetota</taxon>
        <taxon>Actinomycetes</taxon>
        <taxon>Micrococcales</taxon>
        <taxon>Microbacteriaceae</taxon>
        <taxon>Leucobacter</taxon>
    </lineage>
</organism>
<evidence type="ECO:0000313" key="1">
    <source>
        <dbReference type="EMBL" id="UOQ56093.1"/>
    </source>
</evidence>
<evidence type="ECO:0000313" key="2">
    <source>
        <dbReference type="Proteomes" id="UP000831786"/>
    </source>
</evidence>
<dbReference type="EMBL" id="CP095045">
    <property type="protein sequence ID" value="UOQ56093.1"/>
    <property type="molecule type" value="Genomic_DNA"/>
</dbReference>
<name>A0ABY4FHD7_9MICO</name>